<dbReference type="InterPro" id="IPR027417">
    <property type="entry name" value="P-loop_NTPase"/>
</dbReference>
<dbReference type="Pfam" id="PF13807">
    <property type="entry name" value="GNVR"/>
    <property type="match status" value="1"/>
</dbReference>
<comment type="similarity">
    <text evidence="2">Belongs to the CpsC/CapA family.</text>
</comment>
<keyword evidence="4" id="KW-0812">Transmembrane</keyword>
<evidence type="ECO:0000256" key="2">
    <source>
        <dbReference type="ARBA" id="ARBA00006683"/>
    </source>
</evidence>
<dbReference type="Proteomes" id="UP000315217">
    <property type="component" value="Unassembled WGS sequence"/>
</dbReference>
<dbReference type="PANTHER" id="PTHR32309:SF13">
    <property type="entry name" value="FERRIC ENTEROBACTIN TRANSPORT PROTEIN FEPE"/>
    <property type="match status" value="1"/>
</dbReference>
<feature type="coiled-coil region" evidence="9">
    <location>
        <begin position="152"/>
        <end position="216"/>
    </location>
</feature>
<evidence type="ECO:0008006" key="14">
    <source>
        <dbReference type="Google" id="ProtNLM"/>
    </source>
</evidence>
<dbReference type="EMBL" id="VBAI01000059">
    <property type="protein sequence ID" value="TMJ11564.1"/>
    <property type="molecule type" value="Genomic_DNA"/>
</dbReference>
<dbReference type="Pfam" id="PF02706">
    <property type="entry name" value="Wzz"/>
    <property type="match status" value="1"/>
</dbReference>
<gene>
    <name evidence="12" type="ORF">E6G98_04685</name>
</gene>
<evidence type="ECO:0000256" key="7">
    <source>
        <dbReference type="ARBA" id="ARBA00022989"/>
    </source>
</evidence>
<keyword evidence="5" id="KW-0547">Nucleotide-binding</keyword>
<dbReference type="SUPFAM" id="SSF52540">
    <property type="entry name" value="P-loop containing nucleoside triphosphate hydrolases"/>
    <property type="match status" value="1"/>
</dbReference>
<keyword evidence="3" id="KW-1003">Cell membrane</keyword>
<dbReference type="GO" id="GO:0004713">
    <property type="term" value="F:protein tyrosine kinase activity"/>
    <property type="evidence" value="ECO:0007669"/>
    <property type="project" value="TreeGrafter"/>
</dbReference>
<evidence type="ECO:0000256" key="5">
    <source>
        <dbReference type="ARBA" id="ARBA00022741"/>
    </source>
</evidence>
<evidence type="ECO:0000256" key="9">
    <source>
        <dbReference type="SAM" id="Coils"/>
    </source>
</evidence>
<keyword evidence="6" id="KW-0067">ATP-binding</keyword>
<keyword evidence="8" id="KW-0472">Membrane</keyword>
<feature type="domain" description="Tyrosine-protein kinase G-rich" evidence="11">
    <location>
        <begin position="349"/>
        <end position="421"/>
    </location>
</feature>
<dbReference type="GO" id="GO:0005886">
    <property type="term" value="C:plasma membrane"/>
    <property type="evidence" value="ECO:0007669"/>
    <property type="project" value="UniProtKB-SubCell"/>
</dbReference>
<protein>
    <recommendedName>
        <fullName evidence="14">Polysaccharide biosynthesis tyrosine autokinase</fullName>
    </recommendedName>
</protein>
<dbReference type="InterPro" id="IPR050445">
    <property type="entry name" value="Bact_polysacc_biosynth/exp"/>
</dbReference>
<keyword evidence="9" id="KW-0175">Coiled coil</keyword>
<evidence type="ECO:0000313" key="13">
    <source>
        <dbReference type="Proteomes" id="UP000315217"/>
    </source>
</evidence>
<evidence type="ECO:0000259" key="11">
    <source>
        <dbReference type="Pfam" id="PF13807"/>
    </source>
</evidence>
<feature type="non-terminal residue" evidence="12">
    <location>
        <position position="576"/>
    </location>
</feature>
<comment type="caution">
    <text evidence="12">The sequence shown here is derived from an EMBL/GenBank/DDBJ whole genome shotgun (WGS) entry which is preliminary data.</text>
</comment>
<dbReference type="InterPro" id="IPR032807">
    <property type="entry name" value="GNVR"/>
</dbReference>
<evidence type="ECO:0000256" key="8">
    <source>
        <dbReference type="ARBA" id="ARBA00023136"/>
    </source>
</evidence>
<organism evidence="12 13">
    <name type="scientific">Candidatus Segetimicrobium genomatis</name>
    <dbReference type="NCBI Taxonomy" id="2569760"/>
    <lineage>
        <taxon>Bacteria</taxon>
        <taxon>Bacillati</taxon>
        <taxon>Candidatus Sysuimicrobiota</taxon>
        <taxon>Candidatus Sysuimicrobiia</taxon>
        <taxon>Candidatus Sysuimicrobiales</taxon>
        <taxon>Candidatus Segetimicrobiaceae</taxon>
        <taxon>Candidatus Segetimicrobium</taxon>
    </lineage>
</organism>
<dbReference type="PANTHER" id="PTHR32309">
    <property type="entry name" value="TYROSINE-PROTEIN KINASE"/>
    <property type="match status" value="1"/>
</dbReference>
<evidence type="ECO:0000256" key="1">
    <source>
        <dbReference type="ARBA" id="ARBA00004651"/>
    </source>
</evidence>
<evidence type="ECO:0000256" key="4">
    <source>
        <dbReference type="ARBA" id="ARBA00022692"/>
    </source>
</evidence>
<sequence>MSSRKSERWRLIAATTAVALIASLIFSLVSSPVYRGEATVVVDRTGSSFGLISDITGLSQMTFVDTLTEIVKSRSVAEAALDRLGVSPGNREEALERLQKALRVQRVRNADIIRIQAEGPTPEAAAATTNAVASAFLSWHVEARRSQAAAGRQFMESQLTTVDRELRAAEDALAAYKTQGGQVSLSEQTSAIVAKLADFEAQRRAAAAERQAAEASLTQAQFELSRQAQTVPASSVLSEDPVAAQLRQQLATFEVELAGLREQFTDRHALVIAAKARIEETKARLRQLVAQQLVSQTITLNPIYQDLASQVIRLEVDQQAMRVREAALAGVVQRYTRDAQQLPAREVALARLTRDAKVAEQTYLLLSEKLQEARIAEASIVGDLRVVDQAAPPTVPVKPRTLLNTLLGALMGLMLGIAAVYTLESLDTTFKTPEEAGEYLGLPVLATIPLWKDAERGKTNGQIPLITSEHRRQPFAEAFRHLRTSLLYLSPDRPLRTVQVTSAGPGEGKSTVSANLAIALSEMDKKVWLVECDLRRPQLALGFQPPTDFGLSELLVDGLPIDQAVYKTAIQNLWLV</sequence>
<dbReference type="AlphaFoldDB" id="A0A537LU80"/>
<comment type="subcellular location">
    <subcellularLocation>
        <location evidence="1">Cell membrane</location>
        <topology evidence="1">Multi-pass membrane protein</topology>
    </subcellularLocation>
</comment>
<proteinExistence type="inferred from homology"/>
<name>A0A537LU80_9BACT</name>
<keyword evidence="7" id="KW-1133">Transmembrane helix</keyword>
<dbReference type="InterPro" id="IPR005702">
    <property type="entry name" value="Wzc-like_C"/>
</dbReference>
<evidence type="ECO:0000256" key="3">
    <source>
        <dbReference type="ARBA" id="ARBA00022475"/>
    </source>
</evidence>
<evidence type="ECO:0000259" key="10">
    <source>
        <dbReference type="Pfam" id="PF02706"/>
    </source>
</evidence>
<evidence type="ECO:0000256" key="6">
    <source>
        <dbReference type="ARBA" id="ARBA00022840"/>
    </source>
</evidence>
<dbReference type="InterPro" id="IPR003856">
    <property type="entry name" value="LPS_length_determ_N"/>
</dbReference>
<feature type="coiled-coil region" evidence="9">
    <location>
        <begin position="243"/>
        <end position="291"/>
    </location>
</feature>
<dbReference type="Gene3D" id="3.40.50.300">
    <property type="entry name" value="P-loop containing nucleotide triphosphate hydrolases"/>
    <property type="match status" value="1"/>
</dbReference>
<feature type="domain" description="Polysaccharide chain length determinant N-terminal" evidence="10">
    <location>
        <begin position="7"/>
        <end position="83"/>
    </location>
</feature>
<accession>A0A537LU80</accession>
<evidence type="ECO:0000313" key="12">
    <source>
        <dbReference type="EMBL" id="TMJ11564.1"/>
    </source>
</evidence>
<dbReference type="CDD" id="cd05387">
    <property type="entry name" value="BY-kinase"/>
    <property type="match status" value="1"/>
</dbReference>
<reference evidence="12 13" key="1">
    <citation type="journal article" date="2019" name="Nat. Microbiol.">
        <title>Mediterranean grassland soil C-N compound turnover is dependent on rainfall and depth, and is mediated by genomically divergent microorganisms.</title>
        <authorList>
            <person name="Diamond S."/>
            <person name="Andeer P.F."/>
            <person name="Li Z."/>
            <person name="Crits-Christoph A."/>
            <person name="Burstein D."/>
            <person name="Anantharaman K."/>
            <person name="Lane K.R."/>
            <person name="Thomas B.C."/>
            <person name="Pan C."/>
            <person name="Northen T.R."/>
            <person name="Banfield J.F."/>
        </authorList>
    </citation>
    <scope>NUCLEOTIDE SEQUENCE [LARGE SCALE GENOMIC DNA]</scope>
    <source>
        <strain evidence="12">NP_1</strain>
    </source>
</reference>